<comment type="caution">
    <text evidence="2">The sequence shown here is derived from an EMBL/GenBank/DDBJ whole genome shotgun (WGS) entry which is preliminary data.</text>
</comment>
<sequence length="120" mass="13321">MGSTQDIDVEATGSFGDDDSADRQQFNAMGLDSSQFQSMDGDNFNPFDYPSSSQRNPPSRSVGEKTPTNIHQVEDEATSPTRRRTDHASIATLFEKPEKRAWFMALDDEDALAWILNATS</sequence>
<reference evidence="2" key="1">
    <citation type="submission" date="2017-07" db="EMBL/GenBank/DDBJ databases">
        <title>Taro Niue Genome Assembly and Annotation.</title>
        <authorList>
            <person name="Atibalentja N."/>
            <person name="Keating K."/>
            <person name="Fields C.J."/>
        </authorList>
    </citation>
    <scope>NUCLEOTIDE SEQUENCE</scope>
    <source>
        <strain evidence="2">Niue_2</strain>
        <tissue evidence="2">Leaf</tissue>
    </source>
</reference>
<gene>
    <name evidence="2" type="ORF">Taro_014747</name>
</gene>
<keyword evidence="3" id="KW-1185">Reference proteome</keyword>
<name>A0A843UJK8_COLES</name>
<dbReference type="AlphaFoldDB" id="A0A843UJK8"/>
<dbReference type="EMBL" id="NMUH01000621">
    <property type="protein sequence ID" value="MQL82276.1"/>
    <property type="molecule type" value="Genomic_DNA"/>
</dbReference>
<feature type="compositionally biased region" description="Polar residues" evidence="1">
    <location>
        <begin position="23"/>
        <end position="40"/>
    </location>
</feature>
<feature type="compositionally biased region" description="Low complexity" evidence="1">
    <location>
        <begin position="50"/>
        <end position="61"/>
    </location>
</feature>
<accession>A0A843UJK8</accession>
<evidence type="ECO:0000313" key="3">
    <source>
        <dbReference type="Proteomes" id="UP000652761"/>
    </source>
</evidence>
<evidence type="ECO:0000313" key="2">
    <source>
        <dbReference type="EMBL" id="MQL82276.1"/>
    </source>
</evidence>
<organism evidence="2 3">
    <name type="scientific">Colocasia esculenta</name>
    <name type="common">Wild taro</name>
    <name type="synonym">Arum esculentum</name>
    <dbReference type="NCBI Taxonomy" id="4460"/>
    <lineage>
        <taxon>Eukaryota</taxon>
        <taxon>Viridiplantae</taxon>
        <taxon>Streptophyta</taxon>
        <taxon>Embryophyta</taxon>
        <taxon>Tracheophyta</taxon>
        <taxon>Spermatophyta</taxon>
        <taxon>Magnoliopsida</taxon>
        <taxon>Liliopsida</taxon>
        <taxon>Araceae</taxon>
        <taxon>Aroideae</taxon>
        <taxon>Colocasieae</taxon>
        <taxon>Colocasia</taxon>
    </lineage>
</organism>
<evidence type="ECO:0000256" key="1">
    <source>
        <dbReference type="SAM" id="MobiDB-lite"/>
    </source>
</evidence>
<protein>
    <submittedName>
        <fullName evidence="2">Uncharacterized protein</fullName>
    </submittedName>
</protein>
<dbReference type="Proteomes" id="UP000652761">
    <property type="component" value="Unassembled WGS sequence"/>
</dbReference>
<feature type="region of interest" description="Disordered" evidence="1">
    <location>
        <begin position="1"/>
        <end position="91"/>
    </location>
</feature>
<proteinExistence type="predicted"/>